<organism evidence="2 3">
    <name type="scientific">Prorocentrum cordatum</name>
    <dbReference type="NCBI Taxonomy" id="2364126"/>
    <lineage>
        <taxon>Eukaryota</taxon>
        <taxon>Sar</taxon>
        <taxon>Alveolata</taxon>
        <taxon>Dinophyceae</taxon>
        <taxon>Prorocentrales</taxon>
        <taxon>Prorocentraceae</taxon>
        <taxon>Prorocentrum</taxon>
    </lineage>
</organism>
<accession>A0ABN9SJJ3</accession>
<feature type="non-terminal residue" evidence="2">
    <location>
        <position position="157"/>
    </location>
</feature>
<feature type="non-terminal residue" evidence="2">
    <location>
        <position position="1"/>
    </location>
</feature>
<evidence type="ECO:0000256" key="1">
    <source>
        <dbReference type="SAM" id="MobiDB-lite"/>
    </source>
</evidence>
<feature type="compositionally biased region" description="Polar residues" evidence="1">
    <location>
        <begin position="146"/>
        <end position="157"/>
    </location>
</feature>
<reference evidence="2" key="1">
    <citation type="submission" date="2023-10" db="EMBL/GenBank/DDBJ databases">
        <authorList>
            <person name="Chen Y."/>
            <person name="Shah S."/>
            <person name="Dougan E. K."/>
            <person name="Thang M."/>
            <person name="Chan C."/>
        </authorList>
    </citation>
    <scope>NUCLEOTIDE SEQUENCE [LARGE SCALE GENOMIC DNA]</scope>
</reference>
<protein>
    <submittedName>
        <fullName evidence="2">Uncharacterized protein</fullName>
    </submittedName>
</protein>
<gene>
    <name evidence="2" type="ORF">PCOR1329_LOCUS30109</name>
</gene>
<evidence type="ECO:0000313" key="3">
    <source>
        <dbReference type="Proteomes" id="UP001189429"/>
    </source>
</evidence>
<proteinExistence type="predicted"/>
<sequence>KAHDCPLDRGTHVLKQQKATDHFSMVSPVSSPMPTPLAEPTVYNGDVNLCFPSTGGTSVVAHTPQVTPTNEEDARIGAPLSPFTPGPDGSSGKSPFSPATPGIGRYTPGSELLSPASHAASPVSQIYTPADVDPEDREASPAYEPFSQTLPSPASPV</sequence>
<comment type="caution">
    <text evidence="2">The sequence shown here is derived from an EMBL/GenBank/DDBJ whole genome shotgun (WGS) entry which is preliminary data.</text>
</comment>
<evidence type="ECO:0000313" key="2">
    <source>
        <dbReference type="EMBL" id="CAK0831893.1"/>
    </source>
</evidence>
<dbReference type="Proteomes" id="UP001189429">
    <property type="component" value="Unassembled WGS sequence"/>
</dbReference>
<feature type="region of interest" description="Disordered" evidence="1">
    <location>
        <begin position="61"/>
        <end position="157"/>
    </location>
</feature>
<name>A0ABN9SJJ3_9DINO</name>
<dbReference type="EMBL" id="CAUYUJ010011492">
    <property type="protein sequence ID" value="CAK0831893.1"/>
    <property type="molecule type" value="Genomic_DNA"/>
</dbReference>
<keyword evidence="3" id="KW-1185">Reference proteome</keyword>